<gene>
    <name evidence="1" type="ORF">MARIT_2477</name>
</gene>
<dbReference type="RefSeq" id="WP_024740380.1">
    <property type="nucleotide sequence ID" value="NZ_BAUG01000006.1"/>
</dbReference>
<proteinExistence type="predicted"/>
<dbReference type="AlphaFoldDB" id="A0A2H1ECT1"/>
<reference evidence="1 2" key="1">
    <citation type="submission" date="2016-11" db="EMBL/GenBank/DDBJ databases">
        <authorList>
            <person name="Jaros S."/>
            <person name="Januszkiewicz K."/>
            <person name="Wedrychowicz H."/>
        </authorList>
    </citation>
    <scope>NUCLEOTIDE SEQUENCE [LARGE SCALE GENOMIC DNA]</scope>
    <source>
        <strain evidence="1">NCIMB 2154T</strain>
    </source>
</reference>
<dbReference type="STRING" id="1349785.GCA_000509405_02300"/>
<dbReference type="EMBL" id="LT634361">
    <property type="protein sequence ID" value="SFZ84034.1"/>
    <property type="molecule type" value="Genomic_DNA"/>
</dbReference>
<keyword evidence="2" id="KW-1185">Reference proteome</keyword>
<evidence type="ECO:0000313" key="1">
    <source>
        <dbReference type="EMBL" id="SFZ84034.1"/>
    </source>
</evidence>
<dbReference type="Pfam" id="PF14064">
    <property type="entry name" value="HmuY"/>
    <property type="match status" value="1"/>
</dbReference>
<dbReference type="InterPro" id="IPR025921">
    <property type="entry name" value="HmuY"/>
</dbReference>
<dbReference type="OrthoDB" id="1190814at2"/>
<accession>A0A2H1ECT1</accession>
<organism evidence="1 2">
    <name type="scientific">Tenacibaculum maritimum NCIMB 2154</name>
    <dbReference type="NCBI Taxonomy" id="1349785"/>
    <lineage>
        <taxon>Bacteria</taxon>
        <taxon>Pseudomonadati</taxon>
        <taxon>Bacteroidota</taxon>
        <taxon>Flavobacteriia</taxon>
        <taxon>Flavobacteriales</taxon>
        <taxon>Flavobacteriaceae</taxon>
        <taxon>Tenacibaculum</taxon>
    </lineage>
</organism>
<dbReference type="Proteomes" id="UP000231564">
    <property type="component" value="Chromosome MARIT"/>
</dbReference>
<keyword evidence="1" id="KW-0449">Lipoprotein</keyword>
<protein>
    <submittedName>
        <fullName evidence="1">Heme binding lipoprotein HmuY-family</fullName>
    </submittedName>
</protein>
<dbReference type="CDD" id="cd12105">
    <property type="entry name" value="HmuY"/>
    <property type="match status" value="1"/>
</dbReference>
<sequence>MKRIIFILAFITFLPIACTNSEKGIPEKDAGGTTTEEQSYLDPKVNEFVKVEKNDDGTILVNNLFTNPKDNKGNLVYVKFNLEQAKVVTGDDWDIAFFNRAIIVNGGEWTQGYISYTAHEPERTKEASVAVIDGDFNTMNSVPNNVVFKQDGKDKTAIDDRGKGMFDPYEMHDDHVIRAKKDKLLLIKTINGNYAKLKIEDIYKDGDHTGDMNEVLANKYPYYTFKYFYNTTKGDKTLN</sequence>
<dbReference type="KEGG" id="tmar:MARIT_2477"/>
<dbReference type="GeneID" id="47723945"/>
<name>A0A2H1ECT1_9FLAO</name>
<evidence type="ECO:0000313" key="2">
    <source>
        <dbReference type="Proteomes" id="UP000231564"/>
    </source>
</evidence>